<reference evidence="1" key="1">
    <citation type="journal article" date="2017" name="Nature">
        <title>The genome of Chenopodium quinoa.</title>
        <authorList>
            <person name="Jarvis D.E."/>
            <person name="Ho Y.S."/>
            <person name="Lightfoot D.J."/>
            <person name="Schmoeckel S.M."/>
            <person name="Li B."/>
            <person name="Borm T.J.A."/>
            <person name="Ohyanagi H."/>
            <person name="Mineta K."/>
            <person name="Michell C.T."/>
            <person name="Saber N."/>
            <person name="Kharbatia N.M."/>
            <person name="Rupper R.R."/>
            <person name="Sharp A.R."/>
            <person name="Dally N."/>
            <person name="Boughton B.A."/>
            <person name="Woo Y.H."/>
            <person name="Gao G."/>
            <person name="Schijlen E.G.W.M."/>
            <person name="Guo X."/>
            <person name="Momin A.A."/>
            <person name="Negrao S."/>
            <person name="Al-Babili S."/>
            <person name="Gehring C."/>
            <person name="Roessner U."/>
            <person name="Jung C."/>
            <person name="Murphy K."/>
            <person name="Arold S.T."/>
            <person name="Gojobori T."/>
            <person name="van der Linden C.G."/>
            <person name="van Loo E.N."/>
            <person name="Jellen E.N."/>
            <person name="Maughan P.J."/>
            <person name="Tester M."/>
        </authorList>
    </citation>
    <scope>NUCLEOTIDE SEQUENCE [LARGE SCALE GENOMIC DNA]</scope>
    <source>
        <strain evidence="1">cv. PI 614886</strain>
    </source>
</reference>
<proteinExistence type="predicted"/>
<sequence length="265" mass="30619">MPFCPLLKQVTSYLNFLDADFQMLDEPRSIACDIVKADSDSVPWKAVCDLMNKYEIVIKDVTALQKQMYDRSGQLYYFKKEELERIEKGESKVYIHENVSDSFENKSKKIVIDFLDVLRAILRSIDLRCTPIETIEHLLDQYTSWFTVIHHRNSSGFRCLFSDYCASPSATKQNLARKAIDYLIDVFIIQIVDANYRETTCRFDAILYTLERESYLSVKERVLGIKEELEPSANLVEQDCITSVGKEVQVPLSVTPARPSKKRSL</sequence>
<dbReference type="EnsemblPlants" id="AUR62021631-RA">
    <property type="protein sequence ID" value="AUR62021631-RA:cds"/>
    <property type="gene ID" value="AUR62021631"/>
</dbReference>
<accession>A0A803M0Z9</accession>
<dbReference type="Gramene" id="AUR62021631-RA">
    <property type="protein sequence ID" value="AUR62021631-RA:cds"/>
    <property type="gene ID" value="AUR62021631"/>
</dbReference>
<name>A0A803M0Z9_CHEQI</name>
<evidence type="ECO:0000313" key="2">
    <source>
        <dbReference type="Proteomes" id="UP000596660"/>
    </source>
</evidence>
<protein>
    <submittedName>
        <fullName evidence="1">Uncharacterized protein</fullName>
    </submittedName>
</protein>
<dbReference type="AlphaFoldDB" id="A0A803M0Z9"/>
<reference evidence="1" key="2">
    <citation type="submission" date="2021-03" db="UniProtKB">
        <authorList>
            <consortium name="EnsemblPlants"/>
        </authorList>
    </citation>
    <scope>IDENTIFICATION</scope>
</reference>
<dbReference type="Proteomes" id="UP000596660">
    <property type="component" value="Unplaced"/>
</dbReference>
<evidence type="ECO:0000313" key="1">
    <source>
        <dbReference type="EnsemblPlants" id="AUR62021631-RA:cds"/>
    </source>
</evidence>
<keyword evidence="2" id="KW-1185">Reference proteome</keyword>
<organism evidence="1 2">
    <name type="scientific">Chenopodium quinoa</name>
    <name type="common">Quinoa</name>
    <dbReference type="NCBI Taxonomy" id="63459"/>
    <lineage>
        <taxon>Eukaryota</taxon>
        <taxon>Viridiplantae</taxon>
        <taxon>Streptophyta</taxon>
        <taxon>Embryophyta</taxon>
        <taxon>Tracheophyta</taxon>
        <taxon>Spermatophyta</taxon>
        <taxon>Magnoliopsida</taxon>
        <taxon>eudicotyledons</taxon>
        <taxon>Gunneridae</taxon>
        <taxon>Pentapetalae</taxon>
        <taxon>Caryophyllales</taxon>
        <taxon>Chenopodiaceae</taxon>
        <taxon>Chenopodioideae</taxon>
        <taxon>Atripliceae</taxon>
        <taxon>Chenopodium</taxon>
    </lineage>
</organism>